<dbReference type="Proteomes" id="UP000028073">
    <property type="component" value="Unassembled WGS sequence"/>
</dbReference>
<dbReference type="InterPro" id="IPR036709">
    <property type="entry name" value="Autotransporte_beta_dom_sf"/>
</dbReference>
<feature type="chain" id="PRO_5001760862" description="Autotransporter domain-containing protein" evidence="1">
    <location>
        <begin position="23"/>
        <end position="841"/>
    </location>
</feature>
<comment type="caution">
    <text evidence="3">The sequence shown here is derived from an EMBL/GenBank/DDBJ whole genome shotgun (WGS) entry which is preliminary data.</text>
</comment>
<dbReference type="GO" id="GO:0019867">
    <property type="term" value="C:outer membrane"/>
    <property type="evidence" value="ECO:0007669"/>
    <property type="project" value="InterPro"/>
</dbReference>
<sequence length="841" mass="91328">MNNFKRLSASGVLLLQAYGGYAAEVIIPSETDLEVSITGDYGDDILYQPGDTLILPEGNTVSGSGSINDVFKMDINNQEDDEDTTYVEADIIINGDILGGSRNGFEIRDSSVHVDSEDVTHEDILKGNIIINGRIQGDESMAFDMDVAQEGNIIINGIVEGLNGAIDLANKTEDMVGSITNNGKILTASGTGIDSSGVITGGIHNYGLIYAVRAIRFYTENQSSQIINYVRNYNEIKGSITSAYNHHAYIINNGKITGDILFDTDIDLYDDYNNSTGSDTGDGLLDVGNINGTNTLENYGSVNSAVIEATLKNNGQIDVGQLILHGDSYNNNTLNVTQLLNVGTHTFDNTGRLSALQISGSGTINNKGLIYVNKGSELVSNNLNNIGGTIEVNFGDSFSGTGFIAKSISFDDDSKIIIDFDESLFENPQTGSINVMTSTDYNGENVAIERGGLFFEVLNVDYDAAGNSISANIEVLSPQAVVEKHADGGANEALFATSMLSEDGGYSTLSSEYGSIYDITSAEQLNAYINNLMPDARDMHNQVLGNLSSLVFEQIHQRSNILGSGISTGDAPQAYQFWIKGLHGDGDHEETASTSGFDFEIDGFTLGLDKSFDKHTIGAVLNIGNSQIASDREESELITTYTAGVYDIWQHDALYLNSAMSFGVSSHKVSRLRGAAQMSGSYRSSYIDINVQGGYRYTLSDFQFEPLFKLSARWLKSGSLSLGNAADSVTEHHNANLVRQFEAGLGGAISKRWAVKGWVIEPKFSIMHVSDLARDEGKQDITFSGNDYIGLQIDKEHSHLLTSFDIKLKRNENLDVILNYHHRSTKVSSYRAFSVRFDFSF</sequence>
<dbReference type="InterPro" id="IPR006315">
    <property type="entry name" value="OM_autotransptr_brl_dom"/>
</dbReference>
<reference evidence="3 4" key="1">
    <citation type="submission" date="2014-06" db="EMBL/GenBank/DDBJ databases">
        <title>Whole Genome Sequences of Three Symbiotic Endozoicomonas Bacteria.</title>
        <authorList>
            <person name="Neave M.J."/>
            <person name="Apprill A."/>
            <person name="Voolstra C.R."/>
        </authorList>
    </citation>
    <scope>NUCLEOTIDE SEQUENCE [LARGE SCALE GENOMIC DNA]</scope>
    <source>
        <strain evidence="3 4">DSM 25634</strain>
    </source>
</reference>
<accession>A0A081NFW5</accession>
<organism evidence="3 4">
    <name type="scientific">Endozoicomonas numazuensis</name>
    <dbReference type="NCBI Taxonomy" id="1137799"/>
    <lineage>
        <taxon>Bacteria</taxon>
        <taxon>Pseudomonadati</taxon>
        <taxon>Pseudomonadota</taxon>
        <taxon>Gammaproteobacteria</taxon>
        <taxon>Oceanospirillales</taxon>
        <taxon>Endozoicomonadaceae</taxon>
        <taxon>Endozoicomonas</taxon>
    </lineage>
</organism>
<evidence type="ECO:0000259" key="2">
    <source>
        <dbReference type="PROSITE" id="PS51208"/>
    </source>
</evidence>
<gene>
    <name evidence="3" type="ORF">GZ78_16140</name>
</gene>
<dbReference type="RefSeq" id="WP_034837509.1">
    <property type="nucleotide sequence ID" value="NZ_JOKH01000003.1"/>
</dbReference>
<dbReference type="Pfam" id="PF03797">
    <property type="entry name" value="Autotransporter"/>
    <property type="match status" value="1"/>
</dbReference>
<dbReference type="OrthoDB" id="5699539at2"/>
<dbReference type="SUPFAM" id="SSF103515">
    <property type="entry name" value="Autotransporter"/>
    <property type="match status" value="1"/>
</dbReference>
<feature type="domain" description="Autotransporter" evidence="2">
    <location>
        <begin position="570"/>
        <end position="841"/>
    </location>
</feature>
<dbReference type="Gene3D" id="2.40.128.130">
    <property type="entry name" value="Autotransporter beta-domain"/>
    <property type="match status" value="1"/>
</dbReference>
<keyword evidence="1" id="KW-0732">Signal</keyword>
<dbReference type="EMBL" id="JOKH01000003">
    <property type="protein sequence ID" value="KEQ17338.1"/>
    <property type="molecule type" value="Genomic_DNA"/>
</dbReference>
<evidence type="ECO:0000313" key="3">
    <source>
        <dbReference type="EMBL" id="KEQ17338.1"/>
    </source>
</evidence>
<dbReference type="InterPro" id="IPR005546">
    <property type="entry name" value="Autotransporte_beta"/>
</dbReference>
<evidence type="ECO:0000256" key="1">
    <source>
        <dbReference type="SAM" id="SignalP"/>
    </source>
</evidence>
<dbReference type="SMART" id="SM00869">
    <property type="entry name" value="Autotransporter"/>
    <property type="match status" value="1"/>
</dbReference>
<dbReference type="NCBIfam" id="TIGR01414">
    <property type="entry name" value="autotrans_barl"/>
    <property type="match status" value="1"/>
</dbReference>
<proteinExistence type="predicted"/>
<dbReference type="eggNOG" id="COG4625">
    <property type="taxonomic scope" value="Bacteria"/>
</dbReference>
<evidence type="ECO:0000313" key="4">
    <source>
        <dbReference type="Proteomes" id="UP000028073"/>
    </source>
</evidence>
<keyword evidence="4" id="KW-1185">Reference proteome</keyword>
<dbReference type="PROSITE" id="PS51208">
    <property type="entry name" value="AUTOTRANSPORTER"/>
    <property type="match status" value="1"/>
</dbReference>
<feature type="signal peptide" evidence="1">
    <location>
        <begin position="1"/>
        <end position="22"/>
    </location>
</feature>
<protein>
    <recommendedName>
        <fullName evidence="2">Autotransporter domain-containing protein</fullName>
    </recommendedName>
</protein>
<dbReference type="AlphaFoldDB" id="A0A081NFW5"/>
<name>A0A081NFW5_9GAMM</name>